<dbReference type="AlphaFoldDB" id="A0AAV7NMF0"/>
<dbReference type="EMBL" id="JANPWB010000012">
    <property type="protein sequence ID" value="KAJ1116125.1"/>
    <property type="molecule type" value="Genomic_DNA"/>
</dbReference>
<sequence>MRLCAVGKDCLENPWRTQASQAKEFLRYSPTTREQPVLTLKKQASQEQRVWKSPPGAVYRPKYRQHVSALLLNKGEDLFFFVKKVSPQ</sequence>
<protein>
    <submittedName>
        <fullName evidence="1">Uncharacterized protein</fullName>
    </submittedName>
</protein>
<evidence type="ECO:0000313" key="2">
    <source>
        <dbReference type="Proteomes" id="UP001066276"/>
    </source>
</evidence>
<proteinExistence type="predicted"/>
<accession>A0AAV7NMF0</accession>
<organism evidence="1 2">
    <name type="scientific">Pleurodeles waltl</name>
    <name type="common">Iberian ribbed newt</name>
    <dbReference type="NCBI Taxonomy" id="8319"/>
    <lineage>
        <taxon>Eukaryota</taxon>
        <taxon>Metazoa</taxon>
        <taxon>Chordata</taxon>
        <taxon>Craniata</taxon>
        <taxon>Vertebrata</taxon>
        <taxon>Euteleostomi</taxon>
        <taxon>Amphibia</taxon>
        <taxon>Batrachia</taxon>
        <taxon>Caudata</taxon>
        <taxon>Salamandroidea</taxon>
        <taxon>Salamandridae</taxon>
        <taxon>Pleurodelinae</taxon>
        <taxon>Pleurodeles</taxon>
    </lineage>
</organism>
<evidence type="ECO:0000313" key="1">
    <source>
        <dbReference type="EMBL" id="KAJ1116125.1"/>
    </source>
</evidence>
<dbReference type="Proteomes" id="UP001066276">
    <property type="component" value="Chromosome 8"/>
</dbReference>
<comment type="caution">
    <text evidence="1">The sequence shown here is derived from an EMBL/GenBank/DDBJ whole genome shotgun (WGS) entry which is preliminary data.</text>
</comment>
<gene>
    <name evidence="1" type="ORF">NDU88_004344</name>
</gene>
<name>A0AAV7NMF0_PLEWA</name>
<keyword evidence="2" id="KW-1185">Reference proteome</keyword>
<reference evidence="1" key="1">
    <citation type="journal article" date="2022" name="bioRxiv">
        <title>Sequencing and chromosome-scale assembly of the giantPleurodeles waltlgenome.</title>
        <authorList>
            <person name="Brown T."/>
            <person name="Elewa A."/>
            <person name="Iarovenko S."/>
            <person name="Subramanian E."/>
            <person name="Araus A.J."/>
            <person name="Petzold A."/>
            <person name="Susuki M."/>
            <person name="Suzuki K.-i.T."/>
            <person name="Hayashi T."/>
            <person name="Toyoda A."/>
            <person name="Oliveira C."/>
            <person name="Osipova E."/>
            <person name="Leigh N.D."/>
            <person name="Simon A."/>
            <person name="Yun M.H."/>
        </authorList>
    </citation>
    <scope>NUCLEOTIDE SEQUENCE</scope>
    <source>
        <strain evidence="1">20211129_DDA</strain>
        <tissue evidence="1">Liver</tissue>
    </source>
</reference>